<organism evidence="1 2">
    <name type="scientific">Mucilaginibacter gotjawali</name>
    <dbReference type="NCBI Taxonomy" id="1550579"/>
    <lineage>
        <taxon>Bacteria</taxon>
        <taxon>Pseudomonadati</taxon>
        <taxon>Bacteroidota</taxon>
        <taxon>Sphingobacteriia</taxon>
        <taxon>Sphingobacteriales</taxon>
        <taxon>Sphingobacteriaceae</taxon>
        <taxon>Mucilaginibacter</taxon>
    </lineage>
</organism>
<gene>
    <name evidence="1" type="ORF">MgSA37_03610</name>
</gene>
<dbReference type="OrthoDB" id="764457at2"/>
<dbReference type="PANTHER" id="PTHR39550">
    <property type="entry name" value="SLL0658 PROTEIN"/>
    <property type="match status" value="1"/>
</dbReference>
<evidence type="ECO:0000313" key="2">
    <source>
        <dbReference type="Proteomes" id="UP000218263"/>
    </source>
</evidence>
<accession>A0A0X8X4E8</accession>
<dbReference type="KEGG" id="mgot:MgSA37_03610"/>
<reference evidence="1 2" key="1">
    <citation type="submission" date="2015-12" db="EMBL/GenBank/DDBJ databases">
        <title>Genome sequence of Mucilaginibacter gotjawali.</title>
        <authorList>
            <person name="Lee J.S."/>
            <person name="Lee K.C."/>
            <person name="Kim K.K."/>
            <person name="Lee B.W."/>
        </authorList>
    </citation>
    <scope>NUCLEOTIDE SEQUENCE [LARGE SCALE GENOMIC DNA]</scope>
    <source>
        <strain evidence="1 2">SA3-7</strain>
    </source>
</reference>
<proteinExistence type="predicted"/>
<dbReference type="PANTHER" id="PTHR39550:SF1">
    <property type="entry name" value="SLL0658 PROTEIN"/>
    <property type="match status" value="1"/>
</dbReference>
<dbReference type="EMBL" id="AP017313">
    <property type="protein sequence ID" value="BAU55426.1"/>
    <property type="molecule type" value="Genomic_DNA"/>
</dbReference>
<dbReference type="InterPro" id="IPR021799">
    <property type="entry name" value="PIN-like_prokaryotic"/>
</dbReference>
<protein>
    <submittedName>
        <fullName evidence="1">Uncharacterized protein</fullName>
    </submittedName>
</protein>
<name>A0A0X8X4E8_9SPHI</name>
<sequence>MLKEYQNINTIITDASCFILFDKIGCIHILEDLYGEVITTPEIAAEYGKQLPGWVQVQPVKNRNLFNTYAEMVDTGEASAIALAYEVISPSLILDDLKGRNLAEKLRLPYTGSIGVLILARQRGVITLLQPYFEKIKTTDFRIPASLLQTLSNIYDN</sequence>
<evidence type="ECO:0000313" key="1">
    <source>
        <dbReference type="EMBL" id="BAU55426.1"/>
    </source>
</evidence>
<dbReference type="AlphaFoldDB" id="A0A0X8X4E8"/>
<dbReference type="Pfam" id="PF11848">
    <property type="entry name" value="DUF3368"/>
    <property type="match status" value="1"/>
</dbReference>
<dbReference type="Proteomes" id="UP000218263">
    <property type="component" value="Chromosome"/>
</dbReference>
<keyword evidence="2" id="KW-1185">Reference proteome</keyword>
<dbReference type="RefSeq" id="WP_096353747.1">
    <property type="nucleotide sequence ID" value="NZ_AP017313.1"/>
</dbReference>